<gene>
    <name evidence="2" type="ORF">FSARC_9160</name>
</gene>
<sequence length="176" mass="19486">MSPATLKYISSEPYRRYLNGGIRPNAELPPLDFNQDSKFNTPSSMRAHYKEVHKMSVLGRRPGNLNYEEDQQVLEWYTELVNGQMPSWPPVHDGVAPENNVDDSAQAGGETIHQVADEQTIQSSDGPEQGQSLPCAETGSVQPGDLSNHDRLDISKEAIEGEQGVSKLHAELDEMI</sequence>
<evidence type="ECO:0000313" key="3">
    <source>
        <dbReference type="Proteomes" id="UP000622797"/>
    </source>
</evidence>
<organism evidence="2 3">
    <name type="scientific">Fusarium sarcochroum</name>
    <dbReference type="NCBI Taxonomy" id="1208366"/>
    <lineage>
        <taxon>Eukaryota</taxon>
        <taxon>Fungi</taxon>
        <taxon>Dikarya</taxon>
        <taxon>Ascomycota</taxon>
        <taxon>Pezizomycotina</taxon>
        <taxon>Sordariomycetes</taxon>
        <taxon>Hypocreomycetidae</taxon>
        <taxon>Hypocreales</taxon>
        <taxon>Nectriaceae</taxon>
        <taxon>Fusarium</taxon>
        <taxon>Fusarium lateritium species complex</taxon>
    </lineage>
</organism>
<proteinExistence type="predicted"/>
<comment type="caution">
    <text evidence="2">The sequence shown here is derived from an EMBL/GenBank/DDBJ whole genome shotgun (WGS) entry which is preliminary data.</text>
</comment>
<feature type="compositionally biased region" description="Polar residues" evidence="1">
    <location>
        <begin position="120"/>
        <end position="132"/>
    </location>
</feature>
<evidence type="ECO:0000313" key="2">
    <source>
        <dbReference type="EMBL" id="KAF4962785.1"/>
    </source>
</evidence>
<protein>
    <submittedName>
        <fullName evidence="2">Uncharacterized protein</fullName>
    </submittedName>
</protein>
<dbReference type="AlphaFoldDB" id="A0A8H4TRJ9"/>
<reference evidence="2" key="1">
    <citation type="journal article" date="2020" name="BMC Genomics">
        <title>Correction to: Identification and distribution of gene clusters required for synthesis of sphingolipid metabolism inhibitors in diverse species of the filamentous fungus Fusarium.</title>
        <authorList>
            <person name="Kim H.S."/>
            <person name="Lohmar J.M."/>
            <person name="Busman M."/>
            <person name="Brown D.W."/>
            <person name="Naumann T.A."/>
            <person name="Divon H.H."/>
            <person name="Lysoe E."/>
            <person name="Uhlig S."/>
            <person name="Proctor R.H."/>
        </authorList>
    </citation>
    <scope>NUCLEOTIDE SEQUENCE</scope>
    <source>
        <strain evidence="2">NRRL 20472</strain>
    </source>
</reference>
<name>A0A8H4TRJ9_9HYPO</name>
<accession>A0A8H4TRJ9</accession>
<keyword evidence="3" id="KW-1185">Reference proteome</keyword>
<dbReference type="Proteomes" id="UP000622797">
    <property type="component" value="Unassembled WGS sequence"/>
</dbReference>
<feature type="region of interest" description="Disordered" evidence="1">
    <location>
        <begin position="120"/>
        <end position="149"/>
    </location>
</feature>
<reference evidence="2" key="2">
    <citation type="submission" date="2020-05" db="EMBL/GenBank/DDBJ databases">
        <authorList>
            <person name="Kim H.-S."/>
            <person name="Proctor R.H."/>
            <person name="Brown D.W."/>
        </authorList>
    </citation>
    <scope>NUCLEOTIDE SEQUENCE</scope>
    <source>
        <strain evidence="2">NRRL 20472</strain>
    </source>
</reference>
<dbReference type="OrthoDB" id="4970011at2759"/>
<evidence type="ECO:0000256" key="1">
    <source>
        <dbReference type="SAM" id="MobiDB-lite"/>
    </source>
</evidence>
<dbReference type="EMBL" id="JABEXW010000524">
    <property type="protein sequence ID" value="KAF4962785.1"/>
    <property type="molecule type" value="Genomic_DNA"/>
</dbReference>